<feature type="domain" description="Beta-hexosaminidase bacterial type N-terminal" evidence="8">
    <location>
        <begin position="6"/>
        <end position="146"/>
    </location>
</feature>
<dbReference type="InterPro" id="IPR025705">
    <property type="entry name" value="Beta_hexosaminidase_sua/sub"/>
</dbReference>
<dbReference type="PANTHER" id="PTHR22600:SF57">
    <property type="entry name" value="BETA-N-ACETYLHEXOSAMINIDASE"/>
    <property type="match status" value="1"/>
</dbReference>
<dbReference type="Proteomes" id="UP000572680">
    <property type="component" value="Unassembled WGS sequence"/>
</dbReference>
<keyword evidence="10" id="KW-1185">Reference proteome</keyword>
<feature type="domain" description="Glycoside hydrolase family 20 catalytic" evidence="7">
    <location>
        <begin position="151"/>
        <end position="363"/>
    </location>
</feature>
<dbReference type="Pfam" id="PF02838">
    <property type="entry name" value="Glyco_hydro_20b"/>
    <property type="match status" value="1"/>
</dbReference>
<proteinExistence type="inferred from homology"/>
<evidence type="ECO:0000313" key="9">
    <source>
        <dbReference type="EMBL" id="MBA8956086.1"/>
    </source>
</evidence>
<dbReference type="AlphaFoldDB" id="A0A7W3LXE2"/>
<dbReference type="InterPro" id="IPR015882">
    <property type="entry name" value="HEX_bac_N"/>
</dbReference>
<keyword evidence="4 9" id="KW-0378">Hydrolase</keyword>
<dbReference type="EC" id="3.2.1.52" evidence="3"/>
<dbReference type="Gene3D" id="3.20.20.80">
    <property type="entry name" value="Glycosidases"/>
    <property type="match status" value="1"/>
</dbReference>
<keyword evidence="5 9" id="KW-0326">Glycosidase</keyword>
<dbReference type="GO" id="GO:0004563">
    <property type="term" value="F:beta-N-acetylhexosaminidase activity"/>
    <property type="evidence" value="ECO:0007669"/>
    <property type="project" value="UniProtKB-EC"/>
</dbReference>
<evidence type="ECO:0000259" key="7">
    <source>
        <dbReference type="Pfam" id="PF00728"/>
    </source>
</evidence>
<dbReference type="InterPro" id="IPR017853">
    <property type="entry name" value="GH"/>
</dbReference>
<evidence type="ECO:0000256" key="6">
    <source>
        <dbReference type="PIRSR" id="PIRSR625705-1"/>
    </source>
</evidence>
<comment type="catalytic activity">
    <reaction evidence="1">
        <text>Hydrolysis of terminal non-reducing N-acetyl-D-hexosamine residues in N-acetyl-beta-D-hexosaminides.</text>
        <dbReference type="EC" id="3.2.1.52"/>
    </reaction>
</comment>
<dbReference type="SUPFAM" id="SSF55545">
    <property type="entry name" value="beta-N-acetylhexosaminidase-like domain"/>
    <property type="match status" value="1"/>
</dbReference>
<name>A0A7W3LXE2_ACTNM</name>
<dbReference type="GO" id="GO:0005975">
    <property type="term" value="P:carbohydrate metabolic process"/>
    <property type="evidence" value="ECO:0007669"/>
    <property type="project" value="InterPro"/>
</dbReference>
<evidence type="ECO:0000256" key="1">
    <source>
        <dbReference type="ARBA" id="ARBA00001231"/>
    </source>
</evidence>
<dbReference type="RefSeq" id="WP_182848035.1">
    <property type="nucleotide sequence ID" value="NZ_BAAALP010000007.1"/>
</dbReference>
<evidence type="ECO:0000313" key="10">
    <source>
        <dbReference type="Proteomes" id="UP000572680"/>
    </source>
</evidence>
<dbReference type="EMBL" id="JACJIA010000014">
    <property type="protein sequence ID" value="MBA8956086.1"/>
    <property type="molecule type" value="Genomic_DNA"/>
</dbReference>
<comment type="caution">
    <text evidence="9">The sequence shown here is derived from an EMBL/GenBank/DDBJ whole genome shotgun (WGS) entry which is preliminary data.</text>
</comment>
<dbReference type="PRINTS" id="PR00738">
    <property type="entry name" value="GLHYDRLASE20"/>
</dbReference>
<dbReference type="Pfam" id="PF00728">
    <property type="entry name" value="Glyco_hydro_20"/>
    <property type="match status" value="2"/>
</dbReference>
<dbReference type="InterPro" id="IPR015883">
    <property type="entry name" value="Glyco_hydro_20_cat"/>
</dbReference>
<evidence type="ECO:0000256" key="3">
    <source>
        <dbReference type="ARBA" id="ARBA00012663"/>
    </source>
</evidence>
<evidence type="ECO:0000256" key="2">
    <source>
        <dbReference type="ARBA" id="ARBA00006285"/>
    </source>
</evidence>
<feature type="domain" description="Glycoside hydrolase family 20 catalytic" evidence="7">
    <location>
        <begin position="394"/>
        <end position="502"/>
    </location>
</feature>
<dbReference type="InterPro" id="IPR029018">
    <property type="entry name" value="Hex-like_dom2"/>
</dbReference>
<gene>
    <name evidence="9" type="ORF">HNR61_007768</name>
</gene>
<dbReference type="GO" id="GO:0016020">
    <property type="term" value="C:membrane"/>
    <property type="evidence" value="ECO:0007669"/>
    <property type="project" value="TreeGrafter"/>
</dbReference>
<evidence type="ECO:0000256" key="5">
    <source>
        <dbReference type="ARBA" id="ARBA00023295"/>
    </source>
</evidence>
<accession>A0A7W3LXE2</accession>
<dbReference type="SUPFAM" id="SSF51445">
    <property type="entry name" value="(Trans)glycosidases"/>
    <property type="match status" value="1"/>
</dbReference>
<dbReference type="PANTHER" id="PTHR22600">
    <property type="entry name" value="BETA-HEXOSAMINIDASE"/>
    <property type="match status" value="1"/>
</dbReference>
<dbReference type="Gene3D" id="3.30.379.10">
    <property type="entry name" value="Chitobiase/beta-hexosaminidase domain 2-like"/>
    <property type="match status" value="1"/>
</dbReference>
<comment type="similarity">
    <text evidence="2">Belongs to the glycosyl hydrolase 20 family.</text>
</comment>
<evidence type="ECO:0000256" key="4">
    <source>
        <dbReference type="ARBA" id="ARBA00022801"/>
    </source>
</evidence>
<protein>
    <recommendedName>
        <fullName evidence="3">beta-N-acetylhexosaminidase</fullName>
        <ecNumber evidence="3">3.2.1.52</ecNumber>
    </recommendedName>
</protein>
<sequence>MKESTPLVPLPQSVETFDGDGLRLGTRPRVAVSGDAPRGLGETVVELLARLHDVEPVLTGGDADLRLVLADRVPVSGIADVRGVDPLDGEPGEAGVRERYELVVTGDGATVTARAAEGLFRGATTFAQALRPGDGGPAAPAMRVADGPALAWRGLSLDVVRRFFTVAEVKRVVDLLALYKFNVLHLHLSDSQAWRLELPGWPRLTDPARWPGGPLAEDGVRPYYTEEDFREIVAYAADRFVTVVPELDMPGHVLAAVRAYPELQGEAEPAHELLAYLDPRSEKAARFAADALARLAELTPGRYLHLGGDEAFGMPDELYAAFVARALEIVRGTGRKVVGWQETARSGALTPDDVVQAWIGSGDEFDLDAARETTPPEYHGLLETVAETFARSAHDVPAAVAAGVPVLASASSFLYLDRRHAEESLDADQNARRTRVGFGDYQPRTCRGLFGWTPDTLVEIPGEARLAGVEAAVWCETVTGFEDLAFLLLPRLPGVAEKAWTPGGTAWDDYRGRVAGHRGWWERLGWGGYFRSAELFSR</sequence>
<organism evidence="9 10">
    <name type="scientific">Actinomadura namibiensis</name>
    <dbReference type="NCBI Taxonomy" id="182080"/>
    <lineage>
        <taxon>Bacteria</taxon>
        <taxon>Bacillati</taxon>
        <taxon>Actinomycetota</taxon>
        <taxon>Actinomycetes</taxon>
        <taxon>Streptosporangiales</taxon>
        <taxon>Thermomonosporaceae</taxon>
        <taxon>Actinomadura</taxon>
    </lineage>
</organism>
<reference evidence="9 10" key="1">
    <citation type="submission" date="2020-08" db="EMBL/GenBank/DDBJ databases">
        <title>Genomic Encyclopedia of Type Strains, Phase IV (KMG-IV): sequencing the most valuable type-strain genomes for metagenomic binning, comparative biology and taxonomic classification.</title>
        <authorList>
            <person name="Goeker M."/>
        </authorList>
    </citation>
    <scope>NUCLEOTIDE SEQUENCE [LARGE SCALE GENOMIC DNA]</scope>
    <source>
        <strain evidence="9 10">DSM 44197</strain>
    </source>
</reference>
<feature type="active site" description="Proton donor" evidence="6">
    <location>
        <position position="310"/>
    </location>
</feature>
<dbReference type="GO" id="GO:0030203">
    <property type="term" value="P:glycosaminoglycan metabolic process"/>
    <property type="evidence" value="ECO:0007669"/>
    <property type="project" value="TreeGrafter"/>
</dbReference>
<evidence type="ECO:0000259" key="8">
    <source>
        <dbReference type="Pfam" id="PF02838"/>
    </source>
</evidence>